<keyword evidence="4 7" id="KW-1133">Transmembrane helix</keyword>
<reference evidence="8" key="1">
    <citation type="submission" date="2021-01" db="EMBL/GenBank/DDBJ databases">
        <authorList>
            <consortium name="Genoscope - CEA"/>
            <person name="William W."/>
        </authorList>
    </citation>
    <scope>NUCLEOTIDE SEQUENCE</scope>
</reference>
<keyword evidence="3 7" id="KW-0812">Transmembrane</keyword>
<name>A0A8S1W011_9CILI</name>
<gene>
    <name evidence="8" type="ORF">PPENT_87.1.T0780031</name>
</gene>
<evidence type="ECO:0000256" key="3">
    <source>
        <dbReference type="ARBA" id="ARBA00022692"/>
    </source>
</evidence>
<keyword evidence="5 7" id="KW-0472">Membrane</keyword>
<evidence type="ECO:0000256" key="1">
    <source>
        <dbReference type="ARBA" id="ARBA00004370"/>
    </source>
</evidence>
<feature type="transmembrane region" description="Helical" evidence="7">
    <location>
        <begin position="976"/>
        <end position="999"/>
    </location>
</feature>
<dbReference type="InterPro" id="IPR002159">
    <property type="entry name" value="CD36_fam"/>
</dbReference>
<dbReference type="PANTHER" id="PTHR11923:SF51">
    <property type="entry name" value="LYSOSOME MEMBRANE PROTEIN 2"/>
    <property type="match status" value="1"/>
</dbReference>
<accession>A0A8S1W011</accession>
<dbReference type="GO" id="GO:0005044">
    <property type="term" value="F:scavenger receptor activity"/>
    <property type="evidence" value="ECO:0007669"/>
    <property type="project" value="TreeGrafter"/>
</dbReference>
<keyword evidence="6" id="KW-0325">Glycoprotein</keyword>
<evidence type="ECO:0000313" key="9">
    <source>
        <dbReference type="Proteomes" id="UP000689195"/>
    </source>
</evidence>
<feature type="transmembrane region" description="Helical" evidence="7">
    <location>
        <begin position="7"/>
        <end position="34"/>
    </location>
</feature>
<dbReference type="GO" id="GO:0016020">
    <property type="term" value="C:membrane"/>
    <property type="evidence" value="ECO:0007669"/>
    <property type="project" value="UniProtKB-SubCell"/>
</dbReference>
<evidence type="ECO:0000256" key="2">
    <source>
        <dbReference type="ARBA" id="ARBA00010532"/>
    </source>
</evidence>
<keyword evidence="9" id="KW-1185">Reference proteome</keyword>
<dbReference type="AlphaFoldDB" id="A0A8S1W011"/>
<evidence type="ECO:0000256" key="4">
    <source>
        <dbReference type="ARBA" id="ARBA00022989"/>
    </source>
</evidence>
<evidence type="ECO:0000256" key="6">
    <source>
        <dbReference type="ARBA" id="ARBA00023180"/>
    </source>
</evidence>
<comment type="caution">
    <text evidence="8">The sequence shown here is derived from an EMBL/GenBank/DDBJ whole genome shotgun (WGS) entry which is preliminary data.</text>
</comment>
<evidence type="ECO:0000313" key="8">
    <source>
        <dbReference type="EMBL" id="CAD8182113.1"/>
    </source>
</evidence>
<dbReference type="Proteomes" id="UP000689195">
    <property type="component" value="Unassembled WGS sequence"/>
</dbReference>
<sequence length="1041" mass="121228">MDKKWKIILSTFTCCTVSFLVLAIITPFVLLSIIKSQAQDEAIMSSSNYALWGQVPGDTKTYLKRDFTFFQFTNPYDVMFRGKKPIFVEKGPYTYQEKQNFTDYKFNDDGNIVTFRAWIQTVGEKQNDKITFANFVALGAWHQLQNTEPAVMALQVFSSFYFELKKFFYPTMIAQAVISSFLNEDTAKKTVLNGLSVEKQNLIWFDQEFGMGNNTAFVNWVQVVKKHTDDSFLRNYFQISQSQMNVIKKQLAPLIQGAEGSIKQLFCTKSPTQECFDAYLCAKQWATQSITNDPDAGTIPVPSVITGNTTSHGYPELSYFYKEYFLKVIEPTNEDYKNLKFTTEWALELLRNYENYSIDDPKYYTDSHLLLHIGNLRYLYEQGNKYDKHKKDDYLMKIQNRFKLESIYHSRVFYEYVKYMEEEFGVQKSINGTKGIAGLGTIVSQALYGEMANLNDNLLNYVLSDLLIKKITKCEQVLEKLDKINDIQKEKFCSLDEYKNWNEKSINKLLYVCEHQESTYWGQLQNLTGITNIQLIQLCDDEEEGFGQELKLANNKMKTKYDCKLERCTKFEIGVKQWAFSMISDNPIDEIYKASKTMGDIYPIFKKFEYTWFQVQFKDIFTDKQLDYDLARYLLSFECLYNGQMISNAFIHFVNDDKTSFQKILPFDDYNILHYLRYVMIELGLEGFADTRTVNEILFGYWPQLTVAIKEMNPAMGGDPSTPITGLNLNIPSELSQLQSVYTGKKDISKVRKYALIDGVNYLNVKVPYFDGNQTTFKQFNPWNIEVACDLGTDAFSYEPQLPAKGHIGTIITDIVKNIYLDYNETIDFHGLKAYRFRNNKNTFDKNPDYHNYKWDGLENMTTIQNAPIMNSPTHFYNGDIKLQEMIEVYKHDNLTDRQWASVWDDSYVIYEPFTGVALSALLNLMVSVEYKKDVLFPCDNYAILPVMSLMRGANWTSDQVDETFGELKSGLKLRWTLAIIFYVIAFIFLICSMTVFYFKYWVPKKMRVQQDESYQNLSSIENQDGQINRSIENQEAQMNH</sequence>
<dbReference type="GO" id="GO:0005737">
    <property type="term" value="C:cytoplasm"/>
    <property type="evidence" value="ECO:0007669"/>
    <property type="project" value="TreeGrafter"/>
</dbReference>
<organism evidence="8 9">
    <name type="scientific">Paramecium pentaurelia</name>
    <dbReference type="NCBI Taxonomy" id="43138"/>
    <lineage>
        <taxon>Eukaryota</taxon>
        <taxon>Sar</taxon>
        <taxon>Alveolata</taxon>
        <taxon>Ciliophora</taxon>
        <taxon>Intramacronucleata</taxon>
        <taxon>Oligohymenophorea</taxon>
        <taxon>Peniculida</taxon>
        <taxon>Parameciidae</taxon>
        <taxon>Paramecium</taxon>
    </lineage>
</organism>
<protein>
    <recommendedName>
        <fullName evidence="10">CD36 family protein</fullName>
    </recommendedName>
</protein>
<comment type="similarity">
    <text evidence="2">Belongs to the CD36 family.</text>
</comment>
<evidence type="ECO:0000256" key="7">
    <source>
        <dbReference type="SAM" id="Phobius"/>
    </source>
</evidence>
<dbReference type="OrthoDB" id="284331at2759"/>
<dbReference type="EMBL" id="CAJJDO010000078">
    <property type="protein sequence ID" value="CAD8182113.1"/>
    <property type="molecule type" value="Genomic_DNA"/>
</dbReference>
<evidence type="ECO:0008006" key="10">
    <source>
        <dbReference type="Google" id="ProtNLM"/>
    </source>
</evidence>
<evidence type="ECO:0000256" key="5">
    <source>
        <dbReference type="ARBA" id="ARBA00023136"/>
    </source>
</evidence>
<dbReference type="Pfam" id="PF01130">
    <property type="entry name" value="CD36"/>
    <property type="match status" value="2"/>
</dbReference>
<comment type="subcellular location">
    <subcellularLocation>
        <location evidence="1">Membrane</location>
    </subcellularLocation>
</comment>
<dbReference type="PANTHER" id="PTHR11923">
    <property type="entry name" value="SCAVENGER RECEPTOR CLASS B TYPE-1 SR-B1"/>
    <property type="match status" value="1"/>
</dbReference>
<proteinExistence type="inferred from homology"/>